<dbReference type="EMBL" id="JAJVCN010000002">
    <property type="protein sequence ID" value="MCE7007096.1"/>
    <property type="molecule type" value="Genomic_DNA"/>
</dbReference>
<organism evidence="2 3">
    <name type="scientific">Kibdelosporangium philippinense</name>
    <dbReference type="NCBI Taxonomy" id="211113"/>
    <lineage>
        <taxon>Bacteria</taxon>
        <taxon>Bacillati</taxon>
        <taxon>Actinomycetota</taxon>
        <taxon>Actinomycetes</taxon>
        <taxon>Pseudonocardiales</taxon>
        <taxon>Pseudonocardiaceae</taxon>
        <taxon>Kibdelosporangium</taxon>
    </lineage>
</organism>
<comment type="caution">
    <text evidence="2">The sequence shown here is derived from an EMBL/GenBank/DDBJ whole genome shotgun (WGS) entry which is preliminary data.</text>
</comment>
<dbReference type="RefSeq" id="WP_233728488.1">
    <property type="nucleotide sequence ID" value="NZ_JAJVCN010000002.1"/>
</dbReference>
<proteinExistence type="predicted"/>
<gene>
    <name evidence="2" type="ORF">LWC34_30340</name>
</gene>
<feature type="region of interest" description="Disordered" evidence="1">
    <location>
        <begin position="1"/>
        <end position="23"/>
    </location>
</feature>
<reference evidence="2 3" key="1">
    <citation type="submission" date="2021-12" db="EMBL/GenBank/DDBJ databases">
        <title>Genome sequence of Kibdelosporangium philippinense ATCC 49844.</title>
        <authorList>
            <person name="Fedorov E.A."/>
            <person name="Omeragic M."/>
            <person name="Shalygina K.F."/>
            <person name="Maclea K.S."/>
        </authorList>
    </citation>
    <scope>NUCLEOTIDE SEQUENCE [LARGE SCALE GENOMIC DNA]</scope>
    <source>
        <strain evidence="2 3">ATCC 49844</strain>
    </source>
</reference>
<protein>
    <submittedName>
        <fullName evidence="2">Uncharacterized protein</fullName>
    </submittedName>
</protein>
<evidence type="ECO:0000313" key="3">
    <source>
        <dbReference type="Proteomes" id="UP001521150"/>
    </source>
</evidence>
<feature type="region of interest" description="Disordered" evidence="1">
    <location>
        <begin position="54"/>
        <end position="78"/>
    </location>
</feature>
<name>A0ABS8ZGZ3_9PSEU</name>
<keyword evidence="3" id="KW-1185">Reference proteome</keyword>
<evidence type="ECO:0000313" key="2">
    <source>
        <dbReference type="EMBL" id="MCE7007096.1"/>
    </source>
</evidence>
<dbReference type="Proteomes" id="UP001521150">
    <property type="component" value="Unassembled WGS sequence"/>
</dbReference>
<accession>A0ABS8ZGZ3</accession>
<evidence type="ECO:0000256" key="1">
    <source>
        <dbReference type="SAM" id="MobiDB-lite"/>
    </source>
</evidence>
<sequence>MSVADQNKARLSGPLSNDMQLDRNMGERVVLRASDKDHRIGGTDNGHRRRVRIGSATIDQDSDPGMIRGLSQRGGTCRGQHRQRLVGLFRANRADYNVQAAW</sequence>